<reference evidence="2" key="1">
    <citation type="thesis" date="2020" institute="ProQuest LLC" country="789 East Eisenhower Parkway, Ann Arbor, MI, USA">
        <title>Comparative Genomics and Chromosome Evolution.</title>
        <authorList>
            <person name="Mudd A.B."/>
        </authorList>
    </citation>
    <scope>NUCLEOTIDE SEQUENCE</scope>
    <source>
        <strain evidence="2">237g6f4</strain>
        <tissue evidence="2">Blood</tissue>
    </source>
</reference>
<comment type="caution">
    <text evidence="2">The sequence shown here is derived from an EMBL/GenBank/DDBJ whole genome shotgun (WGS) entry which is preliminary data.</text>
</comment>
<protein>
    <recommendedName>
        <fullName evidence="4">A-kinase interacting protein 1</fullName>
    </recommendedName>
</protein>
<dbReference type="AlphaFoldDB" id="A0AAV6YG61"/>
<dbReference type="PANTHER" id="PTHR14330:SF2">
    <property type="entry name" value="A-KINASE-INTERACTING PROTEIN 1"/>
    <property type="match status" value="1"/>
</dbReference>
<keyword evidence="3" id="KW-1185">Reference proteome</keyword>
<dbReference type="GO" id="GO:1901222">
    <property type="term" value="P:regulation of non-canonical NF-kappaB signal transduction"/>
    <property type="evidence" value="ECO:0007669"/>
    <property type="project" value="InterPro"/>
</dbReference>
<organism evidence="2 3">
    <name type="scientific">Engystomops pustulosus</name>
    <name type="common">Tungara frog</name>
    <name type="synonym">Physalaemus pustulosus</name>
    <dbReference type="NCBI Taxonomy" id="76066"/>
    <lineage>
        <taxon>Eukaryota</taxon>
        <taxon>Metazoa</taxon>
        <taxon>Chordata</taxon>
        <taxon>Craniata</taxon>
        <taxon>Vertebrata</taxon>
        <taxon>Euteleostomi</taxon>
        <taxon>Amphibia</taxon>
        <taxon>Batrachia</taxon>
        <taxon>Anura</taxon>
        <taxon>Neobatrachia</taxon>
        <taxon>Hyloidea</taxon>
        <taxon>Leptodactylidae</taxon>
        <taxon>Leiuperinae</taxon>
        <taxon>Engystomops</taxon>
    </lineage>
</organism>
<evidence type="ECO:0000313" key="2">
    <source>
        <dbReference type="EMBL" id="KAG8536479.1"/>
    </source>
</evidence>
<evidence type="ECO:0000256" key="1">
    <source>
        <dbReference type="SAM" id="MobiDB-lite"/>
    </source>
</evidence>
<sequence>MERTPAWMEESLRRTSELGRELLERAQSRDVDWWSVREGCVHSPRIRHTWESPEVEERPRSLAEAFSTLSHYMCQTTEQCEKYHSRIPAQEMDRREIQHFSRFHCRKPQQTPLRPPPPYLSSAAAPLQSSGRRRRDPHDVYIEVSPGTYSISASGPDYQKQSHLVHITPGQSVDLTFHV</sequence>
<dbReference type="GO" id="GO:0005654">
    <property type="term" value="C:nucleoplasm"/>
    <property type="evidence" value="ECO:0007669"/>
    <property type="project" value="TreeGrafter"/>
</dbReference>
<gene>
    <name evidence="2" type="ORF">GDO81_026266</name>
</gene>
<evidence type="ECO:0000313" key="3">
    <source>
        <dbReference type="Proteomes" id="UP000824782"/>
    </source>
</evidence>
<dbReference type="PANTHER" id="PTHR14330">
    <property type="entry name" value="A-KINASE-INTERACTING PROTEIN 1"/>
    <property type="match status" value="1"/>
</dbReference>
<name>A0AAV6YG61_ENGPU</name>
<feature type="region of interest" description="Disordered" evidence="1">
    <location>
        <begin position="107"/>
        <end position="138"/>
    </location>
</feature>
<proteinExistence type="predicted"/>
<dbReference type="EMBL" id="WNYA01042795">
    <property type="protein sequence ID" value="KAG8536479.1"/>
    <property type="molecule type" value="Genomic_DNA"/>
</dbReference>
<evidence type="ECO:0008006" key="4">
    <source>
        <dbReference type="Google" id="ProtNLM"/>
    </source>
</evidence>
<accession>A0AAV6YG61</accession>
<dbReference type="InterPro" id="IPR033214">
    <property type="entry name" value="AKIP1"/>
</dbReference>
<feature type="compositionally biased region" description="Low complexity" evidence="1">
    <location>
        <begin position="120"/>
        <end position="129"/>
    </location>
</feature>
<dbReference type="Proteomes" id="UP000824782">
    <property type="component" value="Unassembled WGS sequence"/>
</dbReference>